<evidence type="ECO:0000313" key="3">
    <source>
        <dbReference type="Proteomes" id="UP000185491"/>
    </source>
</evidence>
<dbReference type="InterPro" id="IPR038670">
    <property type="entry name" value="HslJ-like_sf"/>
</dbReference>
<feature type="chain" id="PRO_5039191354" description="DUF306 domain-containing protein" evidence="1">
    <location>
        <begin position="20"/>
        <end position="165"/>
    </location>
</feature>
<accession>A0A1L7D1E9</accession>
<name>A0A1L7D1E9_9CORY</name>
<evidence type="ECO:0008006" key="4">
    <source>
        <dbReference type="Google" id="ProtNLM"/>
    </source>
</evidence>
<sequence>MRRVVAAALAGIFALTSLSGCGSGADPDTVVVDRSWQVSGIYTSADSPSVIPNAITQPPSLTFGARGLVGTSGCAQFRATASYFRAGEKSNVEDADRLTLDSVSWKPMDGDCAGEQLWAHNQFTRLFAQGHGFGLSSPDKDQLILTLEDAGVEPPSLRLVSVNPS</sequence>
<dbReference type="PROSITE" id="PS51257">
    <property type="entry name" value="PROKAR_LIPOPROTEIN"/>
    <property type="match status" value="1"/>
</dbReference>
<dbReference type="RefSeq" id="WP_075732846.1">
    <property type="nucleotide sequence ID" value="NZ_CP009249.1"/>
</dbReference>
<dbReference type="OrthoDB" id="4412202at2"/>
<dbReference type="STRING" id="161895.CPHO_02240"/>
<protein>
    <recommendedName>
        <fullName evidence="4">DUF306 domain-containing protein</fullName>
    </recommendedName>
</protein>
<feature type="signal peptide" evidence="1">
    <location>
        <begin position="1"/>
        <end position="19"/>
    </location>
</feature>
<dbReference type="AlphaFoldDB" id="A0A1L7D1E9"/>
<reference evidence="2 3" key="1">
    <citation type="submission" date="2014-08" db="EMBL/GenBank/DDBJ databases">
        <title>Complete genome sequence of Corynebacterium phocae M408/89/1(T)(=DSM 44612(T)), isolated from the common seal (Phoca vitulina).</title>
        <authorList>
            <person name="Ruckert C."/>
            <person name="Albersmeier A."/>
            <person name="Winkler A."/>
            <person name="Kalinowski J."/>
        </authorList>
    </citation>
    <scope>NUCLEOTIDE SEQUENCE [LARGE SCALE GENOMIC DNA]</scope>
    <source>
        <strain evidence="2 3">M408/89/1</strain>
    </source>
</reference>
<dbReference type="Proteomes" id="UP000185491">
    <property type="component" value="Chromosome"/>
</dbReference>
<keyword evidence="3" id="KW-1185">Reference proteome</keyword>
<dbReference type="EMBL" id="CP009249">
    <property type="protein sequence ID" value="APT91924.1"/>
    <property type="molecule type" value="Genomic_DNA"/>
</dbReference>
<evidence type="ECO:0000256" key="1">
    <source>
        <dbReference type="SAM" id="SignalP"/>
    </source>
</evidence>
<proteinExistence type="predicted"/>
<gene>
    <name evidence="2" type="ORF">CPHO_02240</name>
</gene>
<evidence type="ECO:0000313" key="2">
    <source>
        <dbReference type="EMBL" id="APT91924.1"/>
    </source>
</evidence>
<keyword evidence="1" id="KW-0732">Signal</keyword>
<dbReference type="KEGG" id="cpho:CPHO_02240"/>
<organism evidence="2 3">
    <name type="scientific">Corynebacterium phocae</name>
    <dbReference type="NCBI Taxonomy" id="161895"/>
    <lineage>
        <taxon>Bacteria</taxon>
        <taxon>Bacillati</taxon>
        <taxon>Actinomycetota</taxon>
        <taxon>Actinomycetes</taxon>
        <taxon>Mycobacteriales</taxon>
        <taxon>Corynebacteriaceae</taxon>
        <taxon>Corynebacterium</taxon>
    </lineage>
</organism>
<dbReference type="Gene3D" id="2.40.128.270">
    <property type="match status" value="1"/>
</dbReference>